<evidence type="ECO:0000256" key="1">
    <source>
        <dbReference type="ARBA" id="ARBA00004123"/>
    </source>
</evidence>
<keyword evidence="9" id="KW-1185">Reference proteome</keyword>
<evidence type="ECO:0000256" key="6">
    <source>
        <dbReference type="SAM" id="MobiDB-lite"/>
    </source>
</evidence>
<evidence type="ECO:0000256" key="2">
    <source>
        <dbReference type="ARBA" id="ARBA00023015"/>
    </source>
</evidence>
<dbReference type="Gene3D" id="2.20.25.80">
    <property type="entry name" value="WRKY domain"/>
    <property type="match status" value="1"/>
</dbReference>
<feature type="compositionally biased region" description="Basic residues" evidence="6">
    <location>
        <begin position="149"/>
        <end position="159"/>
    </location>
</feature>
<keyword evidence="5" id="KW-0539">Nucleus</keyword>
<dbReference type="Pfam" id="PF03106">
    <property type="entry name" value="WRKY"/>
    <property type="match status" value="1"/>
</dbReference>
<evidence type="ECO:0000313" key="8">
    <source>
        <dbReference type="EMBL" id="KAK9724987.1"/>
    </source>
</evidence>
<keyword evidence="4" id="KW-0804">Transcription</keyword>
<feature type="compositionally biased region" description="Low complexity" evidence="6">
    <location>
        <begin position="90"/>
        <end position="112"/>
    </location>
</feature>
<protein>
    <recommendedName>
        <fullName evidence="7">WRKY domain-containing protein</fullName>
    </recommendedName>
</protein>
<evidence type="ECO:0000256" key="3">
    <source>
        <dbReference type="ARBA" id="ARBA00023125"/>
    </source>
</evidence>
<comment type="subcellular location">
    <subcellularLocation>
        <location evidence="1">Nucleus</location>
    </subcellularLocation>
</comment>
<evidence type="ECO:0000256" key="5">
    <source>
        <dbReference type="ARBA" id="ARBA00023242"/>
    </source>
</evidence>
<feature type="compositionally biased region" description="Basic and acidic residues" evidence="6">
    <location>
        <begin position="118"/>
        <end position="133"/>
    </location>
</feature>
<evidence type="ECO:0000256" key="4">
    <source>
        <dbReference type="ARBA" id="ARBA00023163"/>
    </source>
</evidence>
<organism evidence="8 9">
    <name type="scientific">Saponaria officinalis</name>
    <name type="common">Common soapwort</name>
    <name type="synonym">Lychnis saponaria</name>
    <dbReference type="NCBI Taxonomy" id="3572"/>
    <lineage>
        <taxon>Eukaryota</taxon>
        <taxon>Viridiplantae</taxon>
        <taxon>Streptophyta</taxon>
        <taxon>Embryophyta</taxon>
        <taxon>Tracheophyta</taxon>
        <taxon>Spermatophyta</taxon>
        <taxon>Magnoliopsida</taxon>
        <taxon>eudicotyledons</taxon>
        <taxon>Gunneridae</taxon>
        <taxon>Pentapetalae</taxon>
        <taxon>Caryophyllales</taxon>
        <taxon>Caryophyllaceae</taxon>
        <taxon>Caryophylleae</taxon>
        <taxon>Saponaria</taxon>
    </lineage>
</organism>
<dbReference type="InterPro" id="IPR003657">
    <property type="entry name" value="WRKY_dom"/>
</dbReference>
<dbReference type="SMART" id="SM00774">
    <property type="entry name" value="WRKY"/>
    <property type="match status" value="1"/>
</dbReference>
<feature type="compositionally biased region" description="Low complexity" evidence="6">
    <location>
        <begin position="9"/>
        <end position="21"/>
    </location>
</feature>
<keyword evidence="3" id="KW-0238">DNA-binding</keyword>
<dbReference type="GO" id="GO:0043565">
    <property type="term" value="F:sequence-specific DNA binding"/>
    <property type="evidence" value="ECO:0007669"/>
    <property type="project" value="InterPro"/>
</dbReference>
<feature type="compositionally biased region" description="Pro residues" evidence="6">
    <location>
        <begin position="63"/>
        <end position="72"/>
    </location>
</feature>
<dbReference type="PROSITE" id="PS50811">
    <property type="entry name" value="WRKY"/>
    <property type="match status" value="1"/>
</dbReference>
<feature type="region of interest" description="Disordered" evidence="6">
    <location>
        <begin position="60"/>
        <end position="165"/>
    </location>
</feature>
<accession>A0AAW1KUN9</accession>
<dbReference type="EMBL" id="JBDFQZ010000005">
    <property type="protein sequence ID" value="KAK9724987.1"/>
    <property type="molecule type" value="Genomic_DNA"/>
</dbReference>
<dbReference type="FunFam" id="2.20.25.80:FF:000003">
    <property type="entry name" value="WRKY transcription factor 57"/>
    <property type="match status" value="1"/>
</dbReference>
<dbReference type="Proteomes" id="UP001443914">
    <property type="component" value="Unassembled WGS sequence"/>
</dbReference>
<dbReference type="PANTHER" id="PTHR31221">
    <property type="entry name" value="WRKY TRANSCRIPTION FACTOR PROTEIN 1-RELATED"/>
    <property type="match status" value="1"/>
</dbReference>
<dbReference type="AlphaFoldDB" id="A0AAW1KUN9"/>
<dbReference type="PANTHER" id="PTHR31221:SF378">
    <property type="entry name" value="WRKY TRANSCRIPTION FACTOR 23-RELATED"/>
    <property type="match status" value="1"/>
</dbReference>
<sequence length="387" mass="42653">MNNFPLIFNNNNNNNMNNNNNKNIFQQQETCEMGGGGGCYFDDEDILGISSDFDTTSYIFDLLPPPPLPPLSTPSQFQHPSDPSPATGESSEVVNTPTPTTPNSVSISSSSSDGLKSITKDQELQSRVGHGDGDDCIQDNVDDHDKSIKQLKPKKKKQKREKEPRVAFMTRSEVDHLDDGYRWRKYGQKAVKNSPFPRSYYRCTTAACGVKKRVERSCDDTSIVVTTYEGHHTHPCPVMTRGGFGFGMAGFIPSPSPLDQCSTASTSSSFCGSGSTLSSSLLLPHHPPSFIHHNLYQQNPPQFQTCFLNNPISSSMSFTTSTGGATKSNSILTTSMTSNSIADYNQHTLQRQVCEPRSVSFQQQIRDDGLLQDIVPSQMRNDQATKE</sequence>
<dbReference type="InterPro" id="IPR036576">
    <property type="entry name" value="WRKY_dom_sf"/>
</dbReference>
<feature type="region of interest" description="Disordered" evidence="6">
    <location>
        <begin position="1"/>
        <end position="21"/>
    </location>
</feature>
<keyword evidence="2" id="KW-0805">Transcription regulation</keyword>
<dbReference type="InterPro" id="IPR044810">
    <property type="entry name" value="WRKY_plant"/>
</dbReference>
<proteinExistence type="predicted"/>
<dbReference type="GO" id="GO:0005634">
    <property type="term" value="C:nucleus"/>
    <property type="evidence" value="ECO:0007669"/>
    <property type="project" value="UniProtKB-SubCell"/>
</dbReference>
<dbReference type="GO" id="GO:0003700">
    <property type="term" value="F:DNA-binding transcription factor activity"/>
    <property type="evidence" value="ECO:0007669"/>
    <property type="project" value="InterPro"/>
</dbReference>
<comment type="caution">
    <text evidence="8">The sequence shown here is derived from an EMBL/GenBank/DDBJ whole genome shotgun (WGS) entry which is preliminary data.</text>
</comment>
<reference evidence="8" key="1">
    <citation type="submission" date="2024-03" db="EMBL/GenBank/DDBJ databases">
        <title>WGS assembly of Saponaria officinalis var. Norfolk2.</title>
        <authorList>
            <person name="Jenkins J."/>
            <person name="Shu S."/>
            <person name="Grimwood J."/>
            <person name="Barry K."/>
            <person name="Goodstein D."/>
            <person name="Schmutz J."/>
            <person name="Leebens-Mack J."/>
            <person name="Osbourn A."/>
        </authorList>
    </citation>
    <scope>NUCLEOTIDE SEQUENCE [LARGE SCALE GENOMIC DNA]</scope>
    <source>
        <strain evidence="8">JIC</strain>
    </source>
</reference>
<evidence type="ECO:0000259" key="7">
    <source>
        <dbReference type="PROSITE" id="PS50811"/>
    </source>
</evidence>
<gene>
    <name evidence="8" type="ORF">RND81_05G113400</name>
</gene>
<name>A0AAW1KUN9_SAPOF</name>
<dbReference type="SUPFAM" id="SSF118290">
    <property type="entry name" value="WRKY DNA-binding domain"/>
    <property type="match status" value="1"/>
</dbReference>
<evidence type="ECO:0000313" key="9">
    <source>
        <dbReference type="Proteomes" id="UP001443914"/>
    </source>
</evidence>
<feature type="domain" description="WRKY" evidence="7">
    <location>
        <begin position="172"/>
        <end position="237"/>
    </location>
</feature>